<proteinExistence type="predicted"/>
<keyword evidence="1" id="KW-0175">Coiled coil</keyword>
<feature type="coiled-coil region" evidence="1">
    <location>
        <begin position="48"/>
        <end position="107"/>
    </location>
</feature>
<dbReference type="Proteomes" id="UP001165667">
    <property type="component" value="Unassembled WGS sequence"/>
</dbReference>
<dbReference type="EMBL" id="JAMOIM010000006">
    <property type="protein sequence ID" value="MCW6508727.1"/>
    <property type="molecule type" value="Genomic_DNA"/>
</dbReference>
<keyword evidence="4" id="KW-1185">Reference proteome</keyword>
<accession>A0AA41Z3R8</accession>
<dbReference type="AlphaFoldDB" id="A0AA41Z3R8"/>
<evidence type="ECO:0000256" key="1">
    <source>
        <dbReference type="SAM" id="Coils"/>
    </source>
</evidence>
<sequence>MGTFNHANFSDRIKASTSAKLALVEKLKTRPGPDDPRRQAVAAERKAIHDARLARQEERQRLLQEQREREAEERRKREEEELLAALAREAELEAERKVVEAARLERASRVVLDQAEQKARRDERYAARKMRQKQR</sequence>
<evidence type="ECO:0000313" key="3">
    <source>
        <dbReference type="EMBL" id="MCW6508727.1"/>
    </source>
</evidence>
<reference evidence="3" key="1">
    <citation type="submission" date="2022-05" db="EMBL/GenBank/DDBJ databases">
        <authorList>
            <person name="Pankratov T."/>
        </authorList>
    </citation>
    <scope>NUCLEOTIDE SEQUENCE</scope>
    <source>
        <strain evidence="3">BP6-180914</strain>
    </source>
</reference>
<feature type="compositionally biased region" description="Basic and acidic residues" evidence="2">
    <location>
        <begin position="115"/>
        <end position="126"/>
    </location>
</feature>
<comment type="caution">
    <text evidence="3">The sequence shown here is derived from an EMBL/GenBank/DDBJ whole genome shotgun (WGS) entry which is preliminary data.</text>
</comment>
<evidence type="ECO:0000313" key="4">
    <source>
        <dbReference type="Proteomes" id="UP001165667"/>
    </source>
</evidence>
<dbReference type="RefSeq" id="WP_282585093.1">
    <property type="nucleotide sequence ID" value="NZ_JAMOIM010000006.1"/>
</dbReference>
<gene>
    <name evidence="3" type="ORF">M8523_11930</name>
</gene>
<organism evidence="3 4">
    <name type="scientific">Lichenifustis flavocetrariae</name>
    <dbReference type="NCBI Taxonomy" id="2949735"/>
    <lineage>
        <taxon>Bacteria</taxon>
        <taxon>Pseudomonadati</taxon>
        <taxon>Pseudomonadota</taxon>
        <taxon>Alphaproteobacteria</taxon>
        <taxon>Hyphomicrobiales</taxon>
        <taxon>Lichenihabitantaceae</taxon>
        <taxon>Lichenifustis</taxon>
    </lineage>
</organism>
<dbReference type="Pfam" id="PF20089">
    <property type="entry name" value="DUF6481"/>
    <property type="match status" value="1"/>
</dbReference>
<dbReference type="InterPro" id="IPR045510">
    <property type="entry name" value="DUF6481"/>
</dbReference>
<feature type="region of interest" description="Disordered" evidence="2">
    <location>
        <begin position="113"/>
        <end position="135"/>
    </location>
</feature>
<protein>
    <submittedName>
        <fullName evidence="3">DUF6481 family protein</fullName>
    </submittedName>
</protein>
<name>A0AA41Z3R8_9HYPH</name>
<evidence type="ECO:0000256" key="2">
    <source>
        <dbReference type="SAM" id="MobiDB-lite"/>
    </source>
</evidence>